<evidence type="ECO:0000313" key="1">
    <source>
        <dbReference type="EnsemblPlants" id="ORGLA01G0111300.1"/>
    </source>
</evidence>
<dbReference type="Proteomes" id="UP000007306">
    <property type="component" value="Chromosome 1"/>
</dbReference>
<sequence length="47" mass="5318">MAWRLWPIQRRCDGPYFPVARLWEGCRGSPVMAAAVADLVDADGEQR</sequence>
<name>I1NMM3_ORYGL</name>
<keyword evidence="2" id="KW-1185">Reference proteome</keyword>
<dbReference type="Gramene" id="ORGLA01G0111300.1">
    <property type="protein sequence ID" value="ORGLA01G0111300.1"/>
    <property type="gene ID" value="ORGLA01G0111300"/>
</dbReference>
<proteinExistence type="predicted"/>
<protein>
    <submittedName>
        <fullName evidence="1">Uncharacterized protein</fullName>
    </submittedName>
</protein>
<accession>I1NMM3</accession>
<dbReference type="AlphaFoldDB" id="I1NMM3"/>
<organism evidence="1 2">
    <name type="scientific">Oryza glaberrima</name>
    <name type="common">African rice</name>
    <dbReference type="NCBI Taxonomy" id="4538"/>
    <lineage>
        <taxon>Eukaryota</taxon>
        <taxon>Viridiplantae</taxon>
        <taxon>Streptophyta</taxon>
        <taxon>Embryophyta</taxon>
        <taxon>Tracheophyta</taxon>
        <taxon>Spermatophyta</taxon>
        <taxon>Magnoliopsida</taxon>
        <taxon>Liliopsida</taxon>
        <taxon>Poales</taxon>
        <taxon>Poaceae</taxon>
        <taxon>BOP clade</taxon>
        <taxon>Oryzoideae</taxon>
        <taxon>Oryzeae</taxon>
        <taxon>Oryzinae</taxon>
        <taxon>Oryza</taxon>
    </lineage>
</organism>
<evidence type="ECO:0000313" key="2">
    <source>
        <dbReference type="Proteomes" id="UP000007306"/>
    </source>
</evidence>
<reference evidence="1 2" key="2">
    <citation type="submission" date="2018-04" db="EMBL/GenBank/DDBJ databases">
        <title>OglaRS2 (Oryza glaberrima Reference Sequence Version 2).</title>
        <authorList>
            <person name="Zhang J."/>
            <person name="Kudrna D."/>
            <person name="Lee S."/>
            <person name="Talag J."/>
            <person name="Rajasekar S."/>
            <person name="Wing R.A."/>
        </authorList>
    </citation>
    <scope>NUCLEOTIDE SEQUENCE [LARGE SCALE GENOMIC DNA]</scope>
    <source>
        <strain evidence="1 2">cv. IRGC 96717</strain>
    </source>
</reference>
<dbReference type="EnsemblPlants" id="ORGLA01G0111300.1">
    <property type="protein sequence ID" value="ORGLA01G0111300.1"/>
    <property type="gene ID" value="ORGLA01G0111300"/>
</dbReference>
<dbReference type="HOGENOM" id="CLU_3176253_0_0_1"/>
<reference evidence="1" key="1">
    <citation type="submission" date="2015-06" db="UniProtKB">
        <authorList>
            <consortium name="EnsemblPlants"/>
        </authorList>
    </citation>
    <scope>IDENTIFICATION</scope>
</reference>